<dbReference type="OrthoDB" id="192140at2"/>
<dbReference type="Gene3D" id="3.40.50.2300">
    <property type="match status" value="1"/>
</dbReference>
<keyword evidence="1" id="KW-0597">Phosphoprotein</keyword>
<organism evidence="3 4">
    <name type="scientific">Pedosphaera parvula (strain Ellin514)</name>
    <dbReference type="NCBI Taxonomy" id="320771"/>
    <lineage>
        <taxon>Bacteria</taxon>
        <taxon>Pseudomonadati</taxon>
        <taxon>Verrucomicrobiota</taxon>
        <taxon>Pedosphaerae</taxon>
        <taxon>Pedosphaerales</taxon>
        <taxon>Pedosphaeraceae</taxon>
        <taxon>Pedosphaera</taxon>
    </lineage>
</organism>
<protein>
    <submittedName>
        <fullName evidence="3">Response regulator receiver protein</fullName>
    </submittedName>
</protein>
<dbReference type="InterPro" id="IPR011006">
    <property type="entry name" value="CheY-like_superfamily"/>
</dbReference>
<keyword evidence="4" id="KW-1185">Reference proteome</keyword>
<dbReference type="InterPro" id="IPR001789">
    <property type="entry name" value="Sig_transdc_resp-reg_receiver"/>
</dbReference>
<sequence length="154" mass="17256">MNGNTILVAEDEEGDFELLQSLLDECHITNPVQLVQDGEKLLSYLKGKGPYGDRAKYPLPILLLLDLKMPRLDGLEILAWIQAEFKPEFPIVVLTGSKDVQQMNRAFDLGARSFLSKPLQQAEFKTAICSLKGIQLKGEDEAEDWEHFTPPIGT</sequence>
<dbReference type="PANTHER" id="PTHR44520">
    <property type="entry name" value="RESPONSE REGULATOR RCP1-RELATED"/>
    <property type="match status" value="1"/>
</dbReference>
<evidence type="ECO:0000259" key="2">
    <source>
        <dbReference type="PROSITE" id="PS50110"/>
    </source>
</evidence>
<dbReference type="InterPro" id="IPR052893">
    <property type="entry name" value="TCS_response_regulator"/>
</dbReference>
<evidence type="ECO:0000313" key="4">
    <source>
        <dbReference type="Proteomes" id="UP000003688"/>
    </source>
</evidence>
<dbReference type="Proteomes" id="UP000003688">
    <property type="component" value="Unassembled WGS sequence"/>
</dbReference>
<dbReference type="PANTHER" id="PTHR44520:SF1">
    <property type="entry name" value="TWO-COMPONENT SYSTEM REGULATORY PROTEIN"/>
    <property type="match status" value="1"/>
</dbReference>
<dbReference type="SUPFAM" id="SSF52172">
    <property type="entry name" value="CheY-like"/>
    <property type="match status" value="1"/>
</dbReference>
<dbReference type="GO" id="GO:0000160">
    <property type="term" value="P:phosphorelay signal transduction system"/>
    <property type="evidence" value="ECO:0007669"/>
    <property type="project" value="InterPro"/>
</dbReference>
<evidence type="ECO:0000256" key="1">
    <source>
        <dbReference type="PROSITE-ProRule" id="PRU00169"/>
    </source>
</evidence>
<dbReference type="EMBL" id="ABOX02000016">
    <property type="protein sequence ID" value="EEF60462.1"/>
    <property type="molecule type" value="Genomic_DNA"/>
</dbReference>
<evidence type="ECO:0000313" key="3">
    <source>
        <dbReference type="EMBL" id="EEF60462.1"/>
    </source>
</evidence>
<dbReference type="PROSITE" id="PS50110">
    <property type="entry name" value="RESPONSE_REGULATORY"/>
    <property type="match status" value="1"/>
</dbReference>
<feature type="domain" description="Response regulatory" evidence="2">
    <location>
        <begin position="5"/>
        <end position="132"/>
    </location>
</feature>
<name>B9XHW9_PEDPL</name>
<gene>
    <name evidence="3" type="ORF">Cflav_PD3432</name>
</gene>
<reference evidence="3 4" key="1">
    <citation type="journal article" date="2011" name="J. Bacteriol.">
        <title>Genome sequence of 'Pedosphaera parvula' Ellin514, an aerobic Verrucomicrobial isolate from pasture soil.</title>
        <authorList>
            <person name="Kant R."/>
            <person name="van Passel M.W."/>
            <person name="Sangwan P."/>
            <person name="Palva A."/>
            <person name="Lucas S."/>
            <person name="Copeland A."/>
            <person name="Lapidus A."/>
            <person name="Glavina Del Rio T."/>
            <person name="Dalin E."/>
            <person name="Tice H."/>
            <person name="Bruce D."/>
            <person name="Goodwin L."/>
            <person name="Pitluck S."/>
            <person name="Chertkov O."/>
            <person name="Larimer F.W."/>
            <person name="Land M.L."/>
            <person name="Hauser L."/>
            <person name="Brettin T.S."/>
            <person name="Detter J.C."/>
            <person name="Han S."/>
            <person name="de Vos W.M."/>
            <person name="Janssen P.H."/>
            <person name="Smidt H."/>
        </authorList>
    </citation>
    <scope>NUCLEOTIDE SEQUENCE [LARGE SCALE GENOMIC DNA]</scope>
    <source>
        <strain evidence="3 4">Ellin514</strain>
    </source>
</reference>
<dbReference type="AlphaFoldDB" id="B9XHW9"/>
<accession>B9XHW9</accession>
<comment type="caution">
    <text evidence="3">The sequence shown here is derived from an EMBL/GenBank/DDBJ whole genome shotgun (WGS) entry which is preliminary data.</text>
</comment>
<dbReference type="SMART" id="SM00448">
    <property type="entry name" value="REC"/>
    <property type="match status" value="1"/>
</dbReference>
<dbReference type="RefSeq" id="WP_007415413.1">
    <property type="nucleotide sequence ID" value="NZ_ABOX02000016.1"/>
</dbReference>
<dbReference type="STRING" id="320771.Cflav_PD3432"/>
<proteinExistence type="predicted"/>
<feature type="modified residue" description="4-aspartylphosphate" evidence="1">
    <location>
        <position position="66"/>
    </location>
</feature>
<dbReference type="Pfam" id="PF00072">
    <property type="entry name" value="Response_reg"/>
    <property type="match status" value="1"/>
</dbReference>